<accession>A0AAD4MEY9</accession>
<dbReference type="AlphaFoldDB" id="A0AAD4MEY9"/>
<dbReference type="GO" id="GO:0005975">
    <property type="term" value="P:carbohydrate metabolic process"/>
    <property type="evidence" value="ECO:0007669"/>
    <property type="project" value="InterPro"/>
</dbReference>
<sequence>MDFTGLTFADEGFGLRRRRLLRDRSHLGDIEVFDRLIEAVHRRKLKLILDFVPNRSSDQHLGLSRAGAAVRTRSATDTSGAMPHLTVARRTTGLATLAALPGNGTTRPANIIYTPSSRNSQTSTGVIPS</sequence>
<comment type="caution">
    <text evidence="2">The sequence shown here is derived from an EMBL/GenBank/DDBJ whole genome shotgun (WGS) entry which is preliminary data.</text>
</comment>
<feature type="domain" description="Glycosyl hydrolase family 13 catalytic" evidence="1">
    <location>
        <begin position="26"/>
        <end position="62"/>
    </location>
</feature>
<evidence type="ECO:0000313" key="2">
    <source>
        <dbReference type="EMBL" id="KAI1691548.1"/>
    </source>
</evidence>
<name>A0AAD4MEY9_9BILA</name>
<protein>
    <submittedName>
        <fullName evidence="2">Alpha amylase, catalytic domain-containing protein</fullName>
    </submittedName>
</protein>
<reference evidence="2" key="1">
    <citation type="submission" date="2022-01" db="EMBL/GenBank/DDBJ databases">
        <title>Genome Sequence Resource for Two Populations of Ditylenchus destructor, the Migratory Endoparasitic Phytonematode.</title>
        <authorList>
            <person name="Zhang H."/>
            <person name="Lin R."/>
            <person name="Xie B."/>
        </authorList>
    </citation>
    <scope>NUCLEOTIDE SEQUENCE</scope>
    <source>
        <strain evidence="2">BazhouSP</strain>
    </source>
</reference>
<gene>
    <name evidence="2" type="ORF">DdX_21816</name>
</gene>
<organism evidence="2 3">
    <name type="scientific">Ditylenchus destructor</name>
    <dbReference type="NCBI Taxonomy" id="166010"/>
    <lineage>
        <taxon>Eukaryota</taxon>
        <taxon>Metazoa</taxon>
        <taxon>Ecdysozoa</taxon>
        <taxon>Nematoda</taxon>
        <taxon>Chromadorea</taxon>
        <taxon>Rhabditida</taxon>
        <taxon>Tylenchina</taxon>
        <taxon>Tylenchomorpha</taxon>
        <taxon>Sphaerularioidea</taxon>
        <taxon>Anguinidae</taxon>
        <taxon>Anguininae</taxon>
        <taxon>Ditylenchus</taxon>
    </lineage>
</organism>
<dbReference type="Gene3D" id="3.20.20.80">
    <property type="entry name" value="Glycosidases"/>
    <property type="match status" value="1"/>
</dbReference>
<dbReference type="SUPFAM" id="SSF51445">
    <property type="entry name" value="(Trans)glycosidases"/>
    <property type="match status" value="1"/>
</dbReference>
<dbReference type="InterPro" id="IPR017853">
    <property type="entry name" value="GH"/>
</dbReference>
<dbReference type="Proteomes" id="UP001201812">
    <property type="component" value="Unassembled WGS sequence"/>
</dbReference>
<evidence type="ECO:0000313" key="3">
    <source>
        <dbReference type="Proteomes" id="UP001201812"/>
    </source>
</evidence>
<dbReference type="Pfam" id="PF00128">
    <property type="entry name" value="Alpha-amylase"/>
    <property type="match status" value="1"/>
</dbReference>
<dbReference type="EMBL" id="JAKKPZ010000910">
    <property type="protein sequence ID" value="KAI1691548.1"/>
    <property type="molecule type" value="Genomic_DNA"/>
</dbReference>
<keyword evidence="3" id="KW-1185">Reference proteome</keyword>
<proteinExistence type="predicted"/>
<dbReference type="InterPro" id="IPR006047">
    <property type="entry name" value="GH13_cat_dom"/>
</dbReference>
<evidence type="ECO:0000259" key="1">
    <source>
        <dbReference type="Pfam" id="PF00128"/>
    </source>
</evidence>